<organism evidence="2 3">
    <name type="scientific">Candidatus Magasanikbacteria bacterium CG10_big_fil_rev_8_21_14_0_10_47_10</name>
    <dbReference type="NCBI Taxonomy" id="1974652"/>
    <lineage>
        <taxon>Bacteria</taxon>
        <taxon>Candidatus Magasanikiibacteriota</taxon>
    </lineage>
</organism>
<dbReference type="AlphaFoldDB" id="A0A2H0TS27"/>
<evidence type="ECO:0000256" key="1">
    <source>
        <dbReference type="SAM" id="SignalP"/>
    </source>
</evidence>
<keyword evidence="1" id="KW-0732">Signal</keyword>
<name>A0A2H0TS27_9BACT</name>
<gene>
    <name evidence="2" type="ORF">COU35_03575</name>
</gene>
<reference evidence="3" key="1">
    <citation type="submission" date="2017-09" db="EMBL/GenBank/DDBJ databases">
        <title>Depth-based differentiation of microbial function through sediment-hosted aquifers and enrichment of novel symbionts in the deep terrestrial subsurface.</title>
        <authorList>
            <person name="Probst A.J."/>
            <person name="Ladd B."/>
            <person name="Jarett J.K."/>
            <person name="Geller-Mcgrath D.E."/>
            <person name="Sieber C.M.K."/>
            <person name="Emerson J.B."/>
            <person name="Anantharaman K."/>
            <person name="Thomas B.C."/>
            <person name="Malmstrom R."/>
            <person name="Stieglmeier M."/>
            <person name="Klingl A."/>
            <person name="Woyke T."/>
            <person name="Ryan C.M."/>
            <person name="Banfield J.F."/>
        </authorList>
    </citation>
    <scope>NUCLEOTIDE SEQUENCE [LARGE SCALE GENOMIC DNA]</scope>
</reference>
<accession>A0A2H0TS27</accession>
<evidence type="ECO:0000313" key="2">
    <source>
        <dbReference type="EMBL" id="PIR74217.1"/>
    </source>
</evidence>
<dbReference type="EMBL" id="PFCB01000026">
    <property type="protein sequence ID" value="PIR74217.1"/>
    <property type="molecule type" value="Genomic_DNA"/>
</dbReference>
<proteinExistence type="predicted"/>
<evidence type="ECO:0000313" key="3">
    <source>
        <dbReference type="Proteomes" id="UP000230154"/>
    </source>
</evidence>
<comment type="caution">
    <text evidence="2">The sequence shown here is derived from an EMBL/GenBank/DDBJ whole genome shotgun (WGS) entry which is preliminary data.</text>
</comment>
<dbReference type="Proteomes" id="UP000230154">
    <property type="component" value="Unassembled WGS sequence"/>
</dbReference>
<feature type="chain" id="PRO_5013897191" evidence="1">
    <location>
        <begin position="20"/>
        <end position="178"/>
    </location>
</feature>
<protein>
    <submittedName>
        <fullName evidence="2">Uncharacterized protein</fullName>
    </submittedName>
</protein>
<sequence>MTRFNVVFFCLFISNFLFVACGEEDNTPGDPPPPACQANCTDNDATPENVYSVNGVEISESELRAFCTRKADISLLPEGISYASLRNLCEIAGMPMVDPPPTDPCAGYEYLAGMWDCPAVDCNVNLQVEDGLCVMRCLQDNAPIRIGDNLKIAPDRKSFEYCIEVYDGFDCFTCTRPE</sequence>
<dbReference type="PROSITE" id="PS51257">
    <property type="entry name" value="PROKAR_LIPOPROTEIN"/>
    <property type="match status" value="1"/>
</dbReference>
<feature type="signal peptide" evidence="1">
    <location>
        <begin position="1"/>
        <end position="19"/>
    </location>
</feature>